<organism evidence="1 2">
    <name type="scientific">Pseudopedobacter saltans</name>
    <dbReference type="NCBI Taxonomy" id="151895"/>
    <lineage>
        <taxon>Bacteria</taxon>
        <taxon>Pseudomonadati</taxon>
        <taxon>Bacteroidota</taxon>
        <taxon>Sphingobacteriia</taxon>
        <taxon>Sphingobacteriales</taxon>
        <taxon>Sphingobacteriaceae</taxon>
        <taxon>Pseudopedobacter</taxon>
    </lineage>
</organism>
<accession>A0A2W5E7A0</accession>
<gene>
    <name evidence="1" type="ORF">DI598_20390</name>
</gene>
<comment type="caution">
    <text evidence="1">The sequence shown here is derived from an EMBL/GenBank/DDBJ whole genome shotgun (WGS) entry which is preliminary data.</text>
</comment>
<reference evidence="1 2" key="1">
    <citation type="submission" date="2017-11" db="EMBL/GenBank/DDBJ databases">
        <title>Infants hospitalized years apart are colonized by the same room-sourced microbial strains.</title>
        <authorList>
            <person name="Brooks B."/>
            <person name="Olm M.R."/>
            <person name="Firek B.A."/>
            <person name="Baker R."/>
            <person name="Thomas B.C."/>
            <person name="Morowitz M.J."/>
            <person name="Banfield J.F."/>
        </authorList>
    </citation>
    <scope>NUCLEOTIDE SEQUENCE [LARGE SCALE GENOMIC DNA]</scope>
    <source>
        <strain evidence="1">S2_009_000_R2_76</strain>
    </source>
</reference>
<evidence type="ECO:0008006" key="3">
    <source>
        <dbReference type="Google" id="ProtNLM"/>
    </source>
</evidence>
<dbReference type="PROSITE" id="PS51257">
    <property type="entry name" value="PROKAR_LIPOPROTEIN"/>
    <property type="match status" value="1"/>
</dbReference>
<proteinExistence type="predicted"/>
<evidence type="ECO:0000313" key="1">
    <source>
        <dbReference type="EMBL" id="PZP38848.1"/>
    </source>
</evidence>
<protein>
    <recommendedName>
        <fullName evidence="3">POTRA domain-containing protein</fullName>
    </recommendedName>
</protein>
<sequence>MKKGSGQYLYCIYLLLIMGLSACSVYDRTSVKNPPIDTAFVFDNKVEVDKDNLSKAEVTDLQESLGGYWSDSLNANKYRRYGFFYRINNPPIFDTTNISTTKNLMLGYMSSRGYFSAAASDTFYIDSLSKPLQKRTFVTMKIDPGKATIIDSVSYSLPDSNIVHILSRIRQRDPNIQIGKTKLSNDPISAELDRITQLYRNRGYYKITKEDLVAVVDTNDLSLLKMTIDPFQQAMLLAKSAAKRSKNPTASVDFTKRQFTDSTQQDLHQNDFSIYHIGKIFVYPETGATDIPDSVMTHPQWFPNKFTTKSGNVSI</sequence>
<name>A0A2W5E7A0_9SPHI</name>
<dbReference type="EMBL" id="QFOI01000717">
    <property type="protein sequence ID" value="PZP38848.1"/>
    <property type="molecule type" value="Genomic_DNA"/>
</dbReference>
<dbReference type="AlphaFoldDB" id="A0A2W5E7A0"/>
<evidence type="ECO:0000313" key="2">
    <source>
        <dbReference type="Proteomes" id="UP000249645"/>
    </source>
</evidence>
<dbReference type="Proteomes" id="UP000249645">
    <property type="component" value="Unassembled WGS sequence"/>
</dbReference>
<feature type="non-terminal residue" evidence="1">
    <location>
        <position position="315"/>
    </location>
</feature>